<sequence length="70" mass="8489">MILFRTPCYVIFCVRGWASEHRPRRLLSSLRFCQLKSRRHTPPNRRAPLARRELELLISDLYNRFGYIQI</sequence>
<name>A0AAD4W195_PRUDU</name>
<organism evidence="1 2">
    <name type="scientific">Prunus dulcis</name>
    <name type="common">Almond</name>
    <name type="synonym">Amygdalus dulcis</name>
    <dbReference type="NCBI Taxonomy" id="3755"/>
    <lineage>
        <taxon>Eukaryota</taxon>
        <taxon>Viridiplantae</taxon>
        <taxon>Streptophyta</taxon>
        <taxon>Embryophyta</taxon>
        <taxon>Tracheophyta</taxon>
        <taxon>Spermatophyta</taxon>
        <taxon>Magnoliopsida</taxon>
        <taxon>eudicotyledons</taxon>
        <taxon>Gunneridae</taxon>
        <taxon>Pentapetalae</taxon>
        <taxon>rosids</taxon>
        <taxon>fabids</taxon>
        <taxon>Rosales</taxon>
        <taxon>Rosaceae</taxon>
        <taxon>Amygdaloideae</taxon>
        <taxon>Amygdaleae</taxon>
        <taxon>Prunus</taxon>
    </lineage>
</organism>
<evidence type="ECO:0000313" key="2">
    <source>
        <dbReference type="Proteomes" id="UP001054821"/>
    </source>
</evidence>
<protein>
    <submittedName>
        <fullName evidence="1">Uncharacterized protein</fullName>
    </submittedName>
</protein>
<comment type="caution">
    <text evidence="1">The sequence shown here is derived from an EMBL/GenBank/DDBJ whole genome shotgun (WGS) entry which is preliminary data.</text>
</comment>
<proteinExistence type="predicted"/>
<reference evidence="1 2" key="1">
    <citation type="journal article" date="2022" name="G3 (Bethesda)">
        <title>Whole-genome sequence and methylome profiling of the almond [Prunus dulcis (Mill.) D.A. Webb] cultivar 'Nonpareil'.</title>
        <authorList>
            <person name="D'Amico-Willman K.M."/>
            <person name="Ouma W.Z."/>
            <person name="Meulia T."/>
            <person name="Sideli G.M."/>
            <person name="Gradziel T.M."/>
            <person name="Fresnedo-Ramirez J."/>
        </authorList>
    </citation>
    <scope>NUCLEOTIDE SEQUENCE [LARGE SCALE GENOMIC DNA]</scope>
    <source>
        <strain evidence="1">Clone GOH B32 T37-40</strain>
    </source>
</reference>
<dbReference type="Proteomes" id="UP001054821">
    <property type="component" value="Chromosome 4"/>
</dbReference>
<accession>A0AAD4W195</accession>
<keyword evidence="2" id="KW-1185">Reference proteome</keyword>
<dbReference type="EMBL" id="JAJFAZ020000004">
    <property type="protein sequence ID" value="KAI5334047.1"/>
    <property type="molecule type" value="Genomic_DNA"/>
</dbReference>
<gene>
    <name evidence="1" type="ORF">L3X38_024180</name>
</gene>
<dbReference type="AlphaFoldDB" id="A0AAD4W195"/>
<evidence type="ECO:0000313" key="1">
    <source>
        <dbReference type="EMBL" id="KAI5334047.1"/>
    </source>
</evidence>